<dbReference type="Pfam" id="PF14191">
    <property type="entry name" value="YodL"/>
    <property type="match status" value="1"/>
</dbReference>
<name>A0A2T2WTD8_9FIRM</name>
<evidence type="ECO:0000259" key="1">
    <source>
        <dbReference type="Pfam" id="PF14191"/>
    </source>
</evidence>
<reference evidence="2 3" key="1">
    <citation type="journal article" date="2014" name="BMC Genomics">
        <title>Comparison of environmental and isolate Sulfobacillus genomes reveals diverse carbon, sulfur, nitrogen, and hydrogen metabolisms.</title>
        <authorList>
            <person name="Justice N.B."/>
            <person name="Norman A."/>
            <person name="Brown C.T."/>
            <person name="Singh A."/>
            <person name="Thomas B.C."/>
            <person name="Banfield J.F."/>
        </authorList>
    </citation>
    <scope>NUCLEOTIDE SEQUENCE [LARGE SCALE GENOMIC DNA]</scope>
    <source>
        <strain evidence="2">AMDSBA1</strain>
    </source>
</reference>
<comment type="caution">
    <text evidence="2">The sequence shown here is derived from an EMBL/GenBank/DDBJ whole genome shotgun (WGS) entry which is preliminary data.</text>
</comment>
<dbReference type="InterPro" id="IPR025923">
    <property type="entry name" value="YodL-like_dom"/>
</dbReference>
<dbReference type="EMBL" id="PXYT01000053">
    <property type="protein sequence ID" value="PSR25508.1"/>
    <property type="molecule type" value="Genomic_DNA"/>
</dbReference>
<protein>
    <recommendedName>
        <fullName evidence="1">YodL-like domain-containing protein</fullName>
    </recommendedName>
</protein>
<dbReference type="Proteomes" id="UP000242699">
    <property type="component" value="Unassembled WGS sequence"/>
</dbReference>
<organism evidence="2 3">
    <name type="scientific">Sulfobacillus benefaciens</name>
    <dbReference type="NCBI Taxonomy" id="453960"/>
    <lineage>
        <taxon>Bacteria</taxon>
        <taxon>Bacillati</taxon>
        <taxon>Bacillota</taxon>
        <taxon>Clostridia</taxon>
        <taxon>Eubacteriales</taxon>
        <taxon>Clostridiales Family XVII. Incertae Sedis</taxon>
        <taxon>Sulfobacillus</taxon>
    </lineage>
</organism>
<dbReference type="AlphaFoldDB" id="A0A2T2WTD8"/>
<evidence type="ECO:0000313" key="3">
    <source>
        <dbReference type="Proteomes" id="UP000242699"/>
    </source>
</evidence>
<proteinExistence type="predicted"/>
<gene>
    <name evidence="2" type="ORF">C7B43_16485</name>
</gene>
<feature type="domain" description="YodL-like" evidence="1">
    <location>
        <begin position="7"/>
        <end position="100"/>
    </location>
</feature>
<accession>A0A2T2WTD8</accession>
<evidence type="ECO:0000313" key="2">
    <source>
        <dbReference type="EMBL" id="PSR25508.1"/>
    </source>
</evidence>
<sequence>MATLHTYAIWQPRHPREQGFLTWADRCRLLSTDMVDLGLYHKVYSGTISGDQPITILENLFAQFNLQRPSAFHGHSLSVGDVVVLDGQAHYCDNVGWQPVVVFGEPS</sequence>